<proteinExistence type="predicted"/>
<accession>A0A1U7LSK1</accession>
<dbReference type="AlphaFoldDB" id="A0A1U7LSK1"/>
<evidence type="ECO:0000256" key="1">
    <source>
        <dbReference type="SAM" id="SignalP"/>
    </source>
</evidence>
<protein>
    <submittedName>
        <fullName evidence="2">Uncharacterized protein</fullName>
    </submittedName>
</protein>
<reference evidence="2 3" key="1">
    <citation type="submission" date="2016-04" db="EMBL/GenBank/DDBJ databases">
        <title>Evolutionary innovation and constraint leading to complex multicellularity in the Ascomycota.</title>
        <authorList>
            <person name="Cisse O."/>
            <person name="Nguyen A."/>
            <person name="Hewitt D.A."/>
            <person name="Jedd G."/>
            <person name="Stajich J.E."/>
        </authorList>
    </citation>
    <scope>NUCLEOTIDE SEQUENCE [LARGE SCALE GENOMIC DNA]</scope>
    <source>
        <strain evidence="2 3">DAH-3</strain>
    </source>
</reference>
<sequence>MQFINAILAFAVSTMAIPVSVGVTNVPAPENESEPFLLLAHGKTIKSPISVDQNGNLVAAGDELQFTVDANNILRAISGGVAAMLPGTLGIYLTTGDYVPSGYQFQGYSIEEGTGKLKLNRDGADYGFSICEGNTVHAVRAGESLKENCESVEINMSVANSP</sequence>
<organism evidence="2 3">
    <name type="scientific">Neolecta irregularis (strain DAH-3)</name>
    <dbReference type="NCBI Taxonomy" id="1198029"/>
    <lineage>
        <taxon>Eukaryota</taxon>
        <taxon>Fungi</taxon>
        <taxon>Dikarya</taxon>
        <taxon>Ascomycota</taxon>
        <taxon>Taphrinomycotina</taxon>
        <taxon>Neolectales</taxon>
        <taxon>Neolectaceae</taxon>
        <taxon>Neolecta</taxon>
    </lineage>
</organism>
<evidence type="ECO:0000313" key="2">
    <source>
        <dbReference type="EMBL" id="OLL25650.1"/>
    </source>
</evidence>
<name>A0A1U7LSK1_NEOID</name>
<dbReference type="Proteomes" id="UP000186594">
    <property type="component" value="Unassembled WGS sequence"/>
</dbReference>
<keyword evidence="1" id="KW-0732">Signal</keyword>
<evidence type="ECO:0000313" key="3">
    <source>
        <dbReference type="Proteomes" id="UP000186594"/>
    </source>
</evidence>
<dbReference type="EMBL" id="LXFE01000341">
    <property type="protein sequence ID" value="OLL25650.1"/>
    <property type="molecule type" value="Genomic_DNA"/>
</dbReference>
<gene>
    <name evidence="2" type="ORF">NEOLI_004009</name>
</gene>
<comment type="caution">
    <text evidence="2">The sequence shown here is derived from an EMBL/GenBank/DDBJ whole genome shotgun (WGS) entry which is preliminary data.</text>
</comment>
<feature type="signal peptide" evidence="1">
    <location>
        <begin position="1"/>
        <end position="16"/>
    </location>
</feature>
<keyword evidence="3" id="KW-1185">Reference proteome</keyword>
<feature type="chain" id="PRO_5012256626" evidence="1">
    <location>
        <begin position="17"/>
        <end position="162"/>
    </location>
</feature>